<dbReference type="PROSITE" id="PS50878">
    <property type="entry name" value="RT_POL"/>
    <property type="match status" value="1"/>
</dbReference>
<evidence type="ECO:0000259" key="1">
    <source>
        <dbReference type="PROSITE" id="PS50878"/>
    </source>
</evidence>
<reference evidence="2" key="1">
    <citation type="submission" date="2023-08" db="EMBL/GenBank/DDBJ databases">
        <authorList>
            <person name="Alioto T."/>
            <person name="Alioto T."/>
            <person name="Gomez Garrido J."/>
        </authorList>
    </citation>
    <scope>NUCLEOTIDE SEQUENCE</scope>
</reference>
<dbReference type="InterPro" id="IPR000477">
    <property type="entry name" value="RT_dom"/>
</dbReference>
<dbReference type="Proteomes" id="UP001162480">
    <property type="component" value="Chromosome 6"/>
</dbReference>
<dbReference type="EMBL" id="OX597819">
    <property type="protein sequence ID" value="CAI9724389.1"/>
    <property type="molecule type" value="Genomic_DNA"/>
</dbReference>
<sequence>MEDKVTKNVSWEDQKSILQIFAECCWKILQKSRSRKYLATYLTDADYVDEIALFTDNIKNAEILLHLLENAAANIGLYVNEKKTKFATLNTTGTIEQKPLKNVKEFTYRGSNIMSTKKDIKSFVAKECSWEKEDWL</sequence>
<evidence type="ECO:0000313" key="2">
    <source>
        <dbReference type="EMBL" id="CAI9724389.1"/>
    </source>
</evidence>
<organism evidence="2 3">
    <name type="scientific">Octopus vulgaris</name>
    <name type="common">Common octopus</name>
    <dbReference type="NCBI Taxonomy" id="6645"/>
    <lineage>
        <taxon>Eukaryota</taxon>
        <taxon>Metazoa</taxon>
        <taxon>Spiralia</taxon>
        <taxon>Lophotrochozoa</taxon>
        <taxon>Mollusca</taxon>
        <taxon>Cephalopoda</taxon>
        <taxon>Coleoidea</taxon>
        <taxon>Octopodiformes</taxon>
        <taxon>Octopoda</taxon>
        <taxon>Incirrata</taxon>
        <taxon>Octopodidae</taxon>
        <taxon>Octopus</taxon>
    </lineage>
</organism>
<evidence type="ECO:0000313" key="3">
    <source>
        <dbReference type="Proteomes" id="UP001162480"/>
    </source>
</evidence>
<name>A0AA36AYL1_OCTVU</name>
<accession>A0AA36AYL1</accession>
<protein>
    <recommendedName>
        <fullName evidence="1">Reverse transcriptase domain-containing protein</fullName>
    </recommendedName>
</protein>
<keyword evidence="3" id="KW-1185">Reference proteome</keyword>
<dbReference type="AlphaFoldDB" id="A0AA36AYL1"/>
<gene>
    <name evidence="2" type="ORF">OCTVUL_1B023403</name>
</gene>
<feature type="domain" description="Reverse transcriptase" evidence="1">
    <location>
        <begin position="1"/>
        <end position="113"/>
    </location>
</feature>
<proteinExistence type="predicted"/>